<reference evidence="2 3" key="1">
    <citation type="journal article" date="2009" name="Stand. Genomic Sci.">
        <title>Complete genome sequence of Desulfotomaculum acetoxidans type strain (5575).</title>
        <authorList>
            <person name="Spring S."/>
            <person name="Lapidus A."/>
            <person name="Schroder M."/>
            <person name="Gleim D."/>
            <person name="Sims D."/>
            <person name="Meincke L."/>
            <person name="Glavina Del Rio T."/>
            <person name="Tice H."/>
            <person name="Copeland A."/>
            <person name="Cheng J.F."/>
            <person name="Lucas S."/>
            <person name="Chen F."/>
            <person name="Nolan M."/>
            <person name="Bruce D."/>
            <person name="Goodwin L."/>
            <person name="Pitluck S."/>
            <person name="Ivanova N."/>
            <person name="Mavromatis K."/>
            <person name="Mikhailova N."/>
            <person name="Pati A."/>
            <person name="Chen A."/>
            <person name="Palaniappan K."/>
            <person name="Land M."/>
            <person name="Hauser L."/>
            <person name="Chang Y.J."/>
            <person name="Jeffries C.D."/>
            <person name="Chain P."/>
            <person name="Saunders E."/>
            <person name="Brettin T."/>
            <person name="Detter J.C."/>
            <person name="Goker M."/>
            <person name="Bristow J."/>
            <person name="Eisen J.A."/>
            <person name="Markowitz V."/>
            <person name="Hugenholtz P."/>
            <person name="Kyrpides N.C."/>
            <person name="Klenk H.P."/>
            <person name="Han C."/>
        </authorList>
    </citation>
    <scope>NUCLEOTIDE SEQUENCE [LARGE SCALE GENOMIC DNA]</scope>
    <source>
        <strain evidence="3">ATCC 49208 / DSM 771 / VKM B-1644</strain>
    </source>
</reference>
<dbReference type="InterPro" id="IPR012902">
    <property type="entry name" value="N_methyl_site"/>
</dbReference>
<gene>
    <name evidence="2" type="ordered locus">Dtox_2670</name>
</gene>
<dbReference type="SUPFAM" id="SSF54523">
    <property type="entry name" value="Pili subunits"/>
    <property type="match status" value="1"/>
</dbReference>
<organism evidence="2 3">
    <name type="scientific">Desulfofarcimen acetoxidans (strain ATCC 49208 / DSM 771 / KCTC 5769 / VKM B-1644 / 5575)</name>
    <name type="common">Desulfotomaculum acetoxidans</name>
    <dbReference type="NCBI Taxonomy" id="485916"/>
    <lineage>
        <taxon>Bacteria</taxon>
        <taxon>Bacillati</taxon>
        <taxon>Bacillota</taxon>
        <taxon>Clostridia</taxon>
        <taxon>Eubacteriales</taxon>
        <taxon>Peptococcaceae</taxon>
        <taxon>Desulfofarcimen</taxon>
    </lineage>
</organism>
<evidence type="ECO:0000313" key="2">
    <source>
        <dbReference type="EMBL" id="ACV63452.1"/>
    </source>
</evidence>
<keyword evidence="3" id="KW-1185">Reference proteome</keyword>
<dbReference type="PANTHER" id="PTHR30093:SF45">
    <property type="entry name" value="TYPE II SECRETION SYSTEM CORE PROTEIN G"/>
    <property type="match status" value="1"/>
</dbReference>
<dbReference type="Proteomes" id="UP000002217">
    <property type="component" value="Chromosome"/>
</dbReference>
<evidence type="ECO:0000313" key="3">
    <source>
        <dbReference type="Proteomes" id="UP000002217"/>
    </source>
</evidence>
<keyword evidence="1" id="KW-1133">Transmembrane helix</keyword>
<keyword evidence="1" id="KW-0812">Transmembrane</keyword>
<evidence type="ECO:0000256" key="1">
    <source>
        <dbReference type="SAM" id="Phobius"/>
    </source>
</evidence>
<dbReference type="AlphaFoldDB" id="C8W156"/>
<sequence length="319" mass="34381">MRQRIKKLLRDNGGFSLVELVVVIAIMGFLVAMIAPRILGLTDQAKATSADANAQKLESVITTHMSHAGRLLDGLTNLAQYSGTAYSALPTELNGQTVLSPDFVKNNNLVSYQLNAKEVAELKNMGIEYVYNLIDTSSTAARVAVGTNTRVLMVGAGSTTEKFDHNAGIEAGSVFNNPEYMYRIVMGIGPECEYAKVKSIDKAPVAPDVLDEDGDECVFKNYCILLPRLVSTVARINNVKPTNSITFTEVNADGTDGKPMTLDFTMPSQLGAYGTGTGLPSPYNLQQLALISPNGSKLTKDNHLIFKYKEAAGFGTVED</sequence>
<dbReference type="Pfam" id="PF07963">
    <property type="entry name" value="N_methyl"/>
    <property type="match status" value="1"/>
</dbReference>
<protein>
    <recommendedName>
        <fullName evidence="4">Type II secretion system protein</fullName>
    </recommendedName>
</protein>
<accession>C8W156</accession>
<dbReference type="PROSITE" id="PS00409">
    <property type="entry name" value="PROKAR_NTER_METHYL"/>
    <property type="match status" value="1"/>
</dbReference>
<dbReference type="STRING" id="485916.Dtox_2670"/>
<dbReference type="NCBIfam" id="TIGR02532">
    <property type="entry name" value="IV_pilin_GFxxxE"/>
    <property type="match status" value="1"/>
</dbReference>
<name>C8W156_DESAS</name>
<dbReference type="Gene3D" id="3.30.700.10">
    <property type="entry name" value="Glycoprotein, Type 4 Pilin"/>
    <property type="match status" value="1"/>
</dbReference>
<dbReference type="HOGENOM" id="CLU_882033_0_0_9"/>
<dbReference type="eggNOG" id="COG2165">
    <property type="taxonomic scope" value="Bacteria"/>
</dbReference>
<dbReference type="EMBL" id="CP001720">
    <property type="protein sequence ID" value="ACV63452.1"/>
    <property type="molecule type" value="Genomic_DNA"/>
</dbReference>
<dbReference type="PANTHER" id="PTHR30093">
    <property type="entry name" value="GENERAL SECRETION PATHWAY PROTEIN G"/>
    <property type="match status" value="1"/>
</dbReference>
<dbReference type="InterPro" id="IPR045584">
    <property type="entry name" value="Pilin-like"/>
</dbReference>
<dbReference type="KEGG" id="dae:Dtox_2670"/>
<proteinExistence type="predicted"/>
<dbReference type="RefSeq" id="WP_015758146.1">
    <property type="nucleotide sequence ID" value="NC_013216.1"/>
</dbReference>
<keyword evidence="1" id="KW-0472">Membrane</keyword>
<feature type="transmembrane region" description="Helical" evidence="1">
    <location>
        <begin position="12"/>
        <end position="35"/>
    </location>
</feature>
<evidence type="ECO:0008006" key="4">
    <source>
        <dbReference type="Google" id="ProtNLM"/>
    </source>
</evidence>